<evidence type="ECO:0000259" key="1">
    <source>
        <dbReference type="Pfam" id="PF00125"/>
    </source>
</evidence>
<name>A0A6C0LVT2_9ZZZZ</name>
<dbReference type="InterPro" id="IPR009072">
    <property type="entry name" value="Histone-fold"/>
</dbReference>
<dbReference type="InterPro" id="IPR002119">
    <property type="entry name" value="Histone_H2A"/>
</dbReference>
<reference evidence="2" key="1">
    <citation type="journal article" date="2020" name="Nature">
        <title>Giant virus diversity and host interactions through global metagenomics.</title>
        <authorList>
            <person name="Schulz F."/>
            <person name="Roux S."/>
            <person name="Paez-Espino D."/>
            <person name="Jungbluth S."/>
            <person name="Walsh D.A."/>
            <person name="Denef V.J."/>
            <person name="McMahon K.D."/>
            <person name="Konstantinidis K.T."/>
            <person name="Eloe-Fadrosh E.A."/>
            <person name="Kyrpides N.C."/>
            <person name="Woyke T."/>
        </authorList>
    </citation>
    <scope>NUCLEOTIDE SEQUENCE</scope>
    <source>
        <strain evidence="2">GVMAG-S-1016713-169</strain>
    </source>
</reference>
<dbReference type="PANTHER" id="PTHR23430">
    <property type="entry name" value="HISTONE H2A"/>
    <property type="match status" value="1"/>
</dbReference>
<dbReference type="GO" id="GO:0003677">
    <property type="term" value="F:DNA binding"/>
    <property type="evidence" value="ECO:0007669"/>
    <property type="project" value="InterPro"/>
</dbReference>
<dbReference type="InterPro" id="IPR007125">
    <property type="entry name" value="H2A/H2B/H3"/>
</dbReference>
<dbReference type="InterPro" id="IPR000164">
    <property type="entry name" value="Histone_H3/CENP-A"/>
</dbReference>
<protein>
    <recommendedName>
        <fullName evidence="1">Core Histone H2A/H2B/H3 domain-containing protein</fullName>
    </recommendedName>
</protein>
<dbReference type="AlphaFoldDB" id="A0A6C0LVT2"/>
<dbReference type="SMART" id="SM00428">
    <property type="entry name" value="H3"/>
    <property type="match status" value="1"/>
</dbReference>
<proteinExistence type="predicted"/>
<dbReference type="GO" id="GO:0030527">
    <property type="term" value="F:structural constituent of chromatin"/>
    <property type="evidence" value="ECO:0007669"/>
    <property type="project" value="InterPro"/>
</dbReference>
<dbReference type="SMART" id="SM00414">
    <property type="entry name" value="H2A"/>
    <property type="match status" value="1"/>
</dbReference>
<dbReference type="Pfam" id="PF00125">
    <property type="entry name" value="Histone"/>
    <property type="match status" value="1"/>
</dbReference>
<accession>A0A6C0LVT2</accession>
<organism evidence="2">
    <name type="scientific">viral metagenome</name>
    <dbReference type="NCBI Taxonomy" id="1070528"/>
    <lineage>
        <taxon>unclassified sequences</taxon>
        <taxon>metagenomes</taxon>
        <taxon>organismal metagenomes</taxon>
    </lineage>
</organism>
<dbReference type="Gene3D" id="1.10.20.10">
    <property type="entry name" value="Histone, subunit A"/>
    <property type="match status" value="2"/>
</dbReference>
<dbReference type="EMBL" id="MN740573">
    <property type="protein sequence ID" value="QHU34533.1"/>
    <property type="molecule type" value="Genomic_DNA"/>
</dbReference>
<sequence length="327" mass="37466">MLKGKNYDQYLSKLLKRVSPTNGITSNSKQQLCSVLCYITRVISYTVFELLSVTNKRTISDKEIIKSIIILFPKELAKTMISMCEQSIENFTKVNELGVTKQDRAGIIFPPSISEKYIRKFGMSKIMVSNTSSITLVTAIECLAEEILEISSLSAKQNKRVRITIRDLEIGVRTDKDICKFFVDNKISFLGGGVIPCIHPKLLNNKNLPQKFKNQTRYRPGVISLRNIKRVQKTSNCLILSKLPFERYTRFKLKEYQPYSDKTVKVSKDVFIILQHFVEQRIISLLKKAGMLVIHAGRLKLMAADINLVKIIDSGHNNYLHDDWKEI</sequence>
<dbReference type="SUPFAM" id="SSF47113">
    <property type="entry name" value="Histone-fold"/>
    <property type="match status" value="3"/>
</dbReference>
<dbReference type="GO" id="GO:0000786">
    <property type="term" value="C:nucleosome"/>
    <property type="evidence" value="ECO:0007669"/>
    <property type="project" value="InterPro"/>
</dbReference>
<dbReference type="PRINTS" id="PR00620">
    <property type="entry name" value="HISTONEH2A"/>
</dbReference>
<dbReference type="GO" id="GO:0046982">
    <property type="term" value="F:protein heterodimerization activity"/>
    <property type="evidence" value="ECO:0007669"/>
    <property type="project" value="InterPro"/>
</dbReference>
<feature type="domain" description="Core Histone H2A/H2B/H3" evidence="1">
    <location>
        <begin position="221"/>
        <end position="309"/>
    </location>
</feature>
<evidence type="ECO:0000313" key="2">
    <source>
        <dbReference type="EMBL" id="QHU34533.1"/>
    </source>
</evidence>